<dbReference type="Proteomes" id="UP000273982">
    <property type="component" value="Chromosome"/>
</dbReference>
<dbReference type="RefSeq" id="WP_124737509.1">
    <property type="nucleotide sequence ID" value="NZ_CP034086.1"/>
</dbReference>
<protein>
    <submittedName>
        <fullName evidence="2">Haloacid dehalogenase-like hydrolase</fullName>
    </submittedName>
</protein>
<dbReference type="Gene3D" id="3.40.50.1000">
    <property type="entry name" value="HAD superfamily/HAD-like"/>
    <property type="match status" value="1"/>
</dbReference>
<dbReference type="InterPro" id="IPR036412">
    <property type="entry name" value="HAD-like_sf"/>
</dbReference>
<gene>
    <name evidence="2" type="ORF">EHO51_02160</name>
</gene>
<feature type="signal peptide" evidence="1">
    <location>
        <begin position="1"/>
        <end position="28"/>
    </location>
</feature>
<dbReference type="InterPro" id="IPR023214">
    <property type="entry name" value="HAD_sf"/>
</dbReference>
<accession>A0A3G8M110</accession>
<evidence type="ECO:0000256" key="1">
    <source>
        <dbReference type="SAM" id="SignalP"/>
    </source>
</evidence>
<dbReference type="SUPFAM" id="SSF56784">
    <property type="entry name" value="HAD-like"/>
    <property type="match status" value="1"/>
</dbReference>
<keyword evidence="2" id="KW-0378">Hydrolase</keyword>
<dbReference type="AlphaFoldDB" id="A0A3G8M110"/>
<organism evidence="2 3">
    <name type="scientific">Methylocystis rosea</name>
    <dbReference type="NCBI Taxonomy" id="173366"/>
    <lineage>
        <taxon>Bacteria</taxon>
        <taxon>Pseudomonadati</taxon>
        <taxon>Pseudomonadota</taxon>
        <taxon>Alphaproteobacteria</taxon>
        <taxon>Hyphomicrobiales</taxon>
        <taxon>Methylocystaceae</taxon>
        <taxon>Methylocystis</taxon>
    </lineage>
</organism>
<sequence>MMKALVRLGFLIAVMATTFLLAGSSAGAGSDPLPSWNEAPTKHAIVEFIRATTDPSNTKFVPPEERIAVFDQDGTLWASHPIYPQLMYCLDRLPAVVKARPALAKIEPFKTALSRNMEAISKLSTKDLIKIMAAPLSGMSIERFRADAETWLETARHPRWGRRYTELTYLPMLELMKHLRANGYKTYIVTGGGQDFVRVYAEKTYGVPPEQVVGTLESVSYRYDKRGRPVLIESAETLLSDVGAGKPEAIHLMIGRRPRAAFGNSTGDRQMLEYTTSGDGARFGMLVLHDDAQREYAYGPALGLPDTRIGTFPQSLYDEAKRQGWLVASMKSDWNRMWAFEQ</sequence>
<dbReference type="Pfam" id="PF12710">
    <property type="entry name" value="HAD"/>
    <property type="match status" value="1"/>
</dbReference>
<name>A0A3G8M110_9HYPH</name>
<feature type="chain" id="PRO_5017974198" evidence="1">
    <location>
        <begin position="29"/>
        <end position="342"/>
    </location>
</feature>
<keyword evidence="1" id="KW-0732">Signal</keyword>
<evidence type="ECO:0000313" key="3">
    <source>
        <dbReference type="Proteomes" id="UP000273982"/>
    </source>
</evidence>
<reference evidence="2 3" key="1">
    <citation type="submission" date="2018-11" db="EMBL/GenBank/DDBJ databases">
        <title>Genome squencing of methanotrophic bacteria isolated from alkaline groundwater in Korea.</title>
        <authorList>
            <person name="Nguyen L.N."/>
        </authorList>
    </citation>
    <scope>NUCLEOTIDE SEQUENCE [LARGE SCALE GENOMIC DNA]</scope>
    <source>
        <strain evidence="2 3">GW6</strain>
    </source>
</reference>
<dbReference type="GO" id="GO:0016787">
    <property type="term" value="F:hydrolase activity"/>
    <property type="evidence" value="ECO:0007669"/>
    <property type="project" value="UniProtKB-KW"/>
</dbReference>
<proteinExistence type="predicted"/>
<dbReference type="KEGG" id="mros:EHO51_02160"/>
<evidence type="ECO:0000313" key="2">
    <source>
        <dbReference type="EMBL" id="AZG75639.1"/>
    </source>
</evidence>
<dbReference type="EMBL" id="CP034086">
    <property type="protein sequence ID" value="AZG75639.1"/>
    <property type="molecule type" value="Genomic_DNA"/>
</dbReference>